<gene>
    <name evidence="2" type="ORF">AFUS01_LOCUS34986</name>
</gene>
<accession>A0A8J2PWV3</accession>
<organism evidence="2 3">
    <name type="scientific">Allacma fusca</name>
    <dbReference type="NCBI Taxonomy" id="39272"/>
    <lineage>
        <taxon>Eukaryota</taxon>
        <taxon>Metazoa</taxon>
        <taxon>Ecdysozoa</taxon>
        <taxon>Arthropoda</taxon>
        <taxon>Hexapoda</taxon>
        <taxon>Collembola</taxon>
        <taxon>Symphypleona</taxon>
        <taxon>Sminthuridae</taxon>
        <taxon>Allacma</taxon>
    </lineage>
</organism>
<keyword evidence="1" id="KW-0732">Signal</keyword>
<evidence type="ECO:0000313" key="3">
    <source>
        <dbReference type="Proteomes" id="UP000708208"/>
    </source>
</evidence>
<reference evidence="2" key="1">
    <citation type="submission" date="2021-06" db="EMBL/GenBank/DDBJ databases">
        <authorList>
            <person name="Hodson N. C."/>
            <person name="Mongue J. A."/>
            <person name="Jaron S. K."/>
        </authorList>
    </citation>
    <scope>NUCLEOTIDE SEQUENCE</scope>
</reference>
<dbReference type="Proteomes" id="UP000708208">
    <property type="component" value="Unassembled WGS sequence"/>
</dbReference>
<dbReference type="AlphaFoldDB" id="A0A8J2PWV3"/>
<protein>
    <submittedName>
        <fullName evidence="2">Uncharacterized protein</fullName>
    </submittedName>
</protein>
<comment type="caution">
    <text evidence="2">The sequence shown here is derived from an EMBL/GenBank/DDBJ whole genome shotgun (WGS) entry which is preliminary data.</text>
</comment>
<feature type="chain" id="PRO_5035263685" evidence="1">
    <location>
        <begin position="26"/>
        <end position="68"/>
    </location>
</feature>
<evidence type="ECO:0000313" key="2">
    <source>
        <dbReference type="EMBL" id="CAG7824850.1"/>
    </source>
</evidence>
<evidence type="ECO:0000256" key="1">
    <source>
        <dbReference type="SAM" id="SignalP"/>
    </source>
</evidence>
<feature type="signal peptide" evidence="1">
    <location>
        <begin position="1"/>
        <end position="25"/>
    </location>
</feature>
<sequence length="68" mass="7366">MKSIGKSIVICLMVVAIATFLAVLGSPPTPTPPHKECIELGQHCIGNKLCCTKFCDRSVYKCAPYPEL</sequence>
<dbReference type="EMBL" id="CAJVCH010534237">
    <property type="protein sequence ID" value="CAG7824850.1"/>
    <property type="molecule type" value="Genomic_DNA"/>
</dbReference>
<proteinExistence type="predicted"/>
<keyword evidence="3" id="KW-1185">Reference proteome</keyword>
<name>A0A8J2PWV3_9HEXA</name>